<accession>A0A1G7WKK3</accession>
<dbReference type="AlphaFoldDB" id="A0A1G7WKK3"/>
<dbReference type="STRING" id="218672.SAMN04489759_11111"/>
<protein>
    <submittedName>
        <fullName evidence="1">Uncharacterized protein</fullName>
    </submittedName>
</protein>
<name>A0A1G7WKK3_9RHOB</name>
<gene>
    <name evidence="1" type="ORF">SAMN04489759_11111</name>
</gene>
<organism evidence="1 2">
    <name type="scientific">Sulfitobacter delicatus</name>
    <dbReference type="NCBI Taxonomy" id="218672"/>
    <lineage>
        <taxon>Bacteria</taxon>
        <taxon>Pseudomonadati</taxon>
        <taxon>Pseudomonadota</taxon>
        <taxon>Alphaproteobacteria</taxon>
        <taxon>Rhodobacterales</taxon>
        <taxon>Roseobacteraceae</taxon>
        <taxon>Sulfitobacter</taxon>
    </lineage>
</organism>
<dbReference type="Proteomes" id="UP000199399">
    <property type="component" value="Unassembled WGS sequence"/>
</dbReference>
<keyword evidence="2" id="KW-1185">Reference proteome</keyword>
<evidence type="ECO:0000313" key="2">
    <source>
        <dbReference type="Proteomes" id="UP000199399"/>
    </source>
</evidence>
<dbReference type="EMBL" id="FNBP01000011">
    <property type="protein sequence ID" value="SDG72535.1"/>
    <property type="molecule type" value="Genomic_DNA"/>
</dbReference>
<reference evidence="2" key="1">
    <citation type="submission" date="2016-10" db="EMBL/GenBank/DDBJ databases">
        <authorList>
            <person name="Varghese N."/>
            <person name="Submissions S."/>
        </authorList>
    </citation>
    <scope>NUCLEOTIDE SEQUENCE [LARGE SCALE GENOMIC DNA]</scope>
    <source>
        <strain evidence="2">DSM 16477</strain>
    </source>
</reference>
<sequence>MDPKFSKSDATWGYILSAQGRPSAKRQRQEISLHGVIEQVRCDQFEGQTTRPRKHLIQREQLLLSVNQGDKVVVTVPECLGLSERDVNWFLTELAIRGVLLLVHSGTIVVDPGGSTRDLAAAAGRFHSKLRA</sequence>
<evidence type="ECO:0000313" key="1">
    <source>
        <dbReference type="EMBL" id="SDG72535.1"/>
    </source>
</evidence>
<proteinExistence type="predicted"/>